<proteinExistence type="predicted"/>
<dbReference type="AlphaFoldDB" id="C6M820"/>
<keyword evidence="1" id="KW-0472">Membrane</keyword>
<accession>C6M820</accession>
<organism evidence="2 3">
    <name type="scientific">Neisseria sicca ATCC 29256</name>
    <dbReference type="NCBI Taxonomy" id="547045"/>
    <lineage>
        <taxon>Bacteria</taxon>
        <taxon>Pseudomonadati</taxon>
        <taxon>Pseudomonadota</taxon>
        <taxon>Betaproteobacteria</taxon>
        <taxon>Neisseriales</taxon>
        <taxon>Neisseriaceae</taxon>
        <taxon>Neisseria</taxon>
    </lineage>
</organism>
<reference evidence="2" key="1">
    <citation type="submission" date="2009-07" db="EMBL/GenBank/DDBJ databases">
        <authorList>
            <person name="Weinstock G."/>
            <person name="Sodergren E."/>
            <person name="Clifton S."/>
            <person name="Fulton L."/>
            <person name="Fulton B."/>
            <person name="Courtney L."/>
            <person name="Fronick C."/>
            <person name="Harrison M."/>
            <person name="Strong C."/>
            <person name="Farmer C."/>
            <person name="Delahaunty K."/>
            <person name="Markovic C."/>
            <person name="Hall O."/>
            <person name="Minx P."/>
            <person name="Tomlinson C."/>
            <person name="Mitreva M."/>
            <person name="Nelson J."/>
            <person name="Hou S."/>
            <person name="Wollam A."/>
            <person name="Pepin K.H."/>
            <person name="Johnson M."/>
            <person name="Bhonagiri V."/>
            <person name="Nash W.E."/>
            <person name="Warren W."/>
            <person name="Chinwalla A."/>
            <person name="Mardis E.R."/>
            <person name="Wilson R.K."/>
        </authorList>
    </citation>
    <scope>NUCLEOTIDE SEQUENCE [LARGE SCALE GENOMIC DNA]</scope>
    <source>
        <strain evidence="2">ATCC 29256</strain>
    </source>
</reference>
<keyword evidence="3" id="KW-1185">Reference proteome</keyword>
<evidence type="ECO:0000256" key="1">
    <source>
        <dbReference type="SAM" id="Phobius"/>
    </source>
</evidence>
<feature type="transmembrane region" description="Helical" evidence="1">
    <location>
        <begin position="12"/>
        <end position="31"/>
    </location>
</feature>
<comment type="caution">
    <text evidence="2">The sequence shown here is derived from an EMBL/GenBank/DDBJ whole genome shotgun (WGS) entry which is preliminary data.</text>
</comment>
<keyword evidence="1" id="KW-0812">Transmembrane</keyword>
<keyword evidence="1" id="KW-1133">Transmembrane helix</keyword>
<name>C6M820_NEISI</name>
<dbReference type="Proteomes" id="UP000005365">
    <property type="component" value="Unassembled WGS sequence"/>
</dbReference>
<sequence length="40" mass="4833">MGSSENGMDFFVWVGVGLNAWYLMLIGWLFLDKWLYFFMF</sequence>
<protein>
    <submittedName>
        <fullName evidence="2">Uncharacterized protein</fullName>
    </submittedName>
</protein>
<gene>
    <name evidence="2" type="ORF">NEISICOT_02685</name>
</gene>
<dbReference type="EMBL" id="ACKO02000018">
    <property type="protein sequence ID" value="EET43597.1"/>
    <property type="molecule type" value="Genomic_DNA"/>
</dbReference>
<evidence type="ECO:0000313" key="3">
    <source>
        <dbReference type="Proteomes" id="UP000005365"/>
    </source>
</evidence>
<evidence type="ECO:0000313" key="2">
    <source>
        <dbReference type="EMBL" id="EET43597.1"/>
    </source>
</evidence>